<protein>
    <submittedName>
        <fullName evidence="2">Uncharacterized protein</fullName>
    </submittedName>
</protein>
<name>A0A8H6WPD4_MYCCL</name>
<evidence type="ECO:0000313" key="3">
    <source>
        <dbReference type="Proteomes" id="UP000613580"/>
    </source>
</evidence>
<dbReference type="EMBL" id="JACAZE010000003">
    <property type="protein sequence ID" value="KAF7319659.1"/>
    <property type="molecule type" value="Genomic_DNA"/>
</dbReference>
<comment type="caution">
    <text evidence="2">The sequence shown here is derived from an EMBL/GenBank/DDBJ whole genome shotgun (WGS) entry which is preliminary data.</text>
</comment>
<organism evidence="2 3">
    <name type="scientific">Mycena chlorophos</name>
    <name type="common">Agaric fungus</name>
    <name type="synonym">Agaricus chlorophos</name>
    <dbReference type="NCBI Taxonomy" id="658473"/>
    <lineage>
        <taxon>Eukaryota</taxon>
        <taxon>Fungi</taxon>
        <taxon>Dikarya</taxon>
        <taxon>Basidiomycota</taxon>
        <taxon>Agaricomycotina</taxon>
        <taxon>Agaricomycetes</taxon>
        <taxon>Agaricomycetidae</taxon>
        <taxon>Agaricales</taxon>
        <taxon>Marasmiineae</taxon>
        <taxon>Mycenaceae</taxon>
        <taxon>Mycena</taxon>
    </lineage>
</organism>
<gene>
    <name evidence="2" type="ORF">HMN09_00306400</name>
</gene>
<sequence>MVPSAHLDNSDNHATKPVPKEGTGALPHPQGEDNKLVVATRSSGYSASVDDASAPVAADIVLSPAPTNTSNIQALPVAVNSHSGVAVDVSVAGNGASIEFSVEPHGDGLSFEAVQHLLGRAAGRDAPNMNAAVVAHAAASLAHQGNSKSVTALTALKRLAPAPSGTSEIFLTLDLCQRPTRKTTSD</sequence>
<evidence type="ECO:0000256" key="1">
    <source>
        <dbReference type="SAM" id="MobiDB-lite"/>
    </source>
</evidence>
<proteinExistence type="predicted"/>
<reference evidence="2" key="1">
    <citation type="submission" date="2020-05" db="EMBL/GenBank/DDBJ databases">
        <title>Mycena genomes resolve the evolution of fungal bioluminescence.</title>
        <authorList>
            <person name="Tsai I.J."/>
        </authorList>
    </citation>
    <scope>NUCLEOTIDE SEQUENCE</scope>
    <source>
        <strain evidence="2">110903Hualien_Pintung</strain>
    </source>
</reference>
<keyword evidence="3" id="KW-1185">Reference proteome</keyword>
<dbReference type="AlphaFoldDB" id="A0A8H6WPD4"/>
<feature type="region of interest" description="Disordered" evidence="1">
    <location>
        <begin position="1"/>
        <end position="32"/>
    </location>
</feature>
<accession>A0A8H6WPD4</accession>
<dbReference type="Proteomes" id="UP000613580">
    <property type="component" value="Unassembled WGS sequence"/>
</dbReference>
<evidence type="ECO:0000313" key="2">
    <source>
        <dbReference type="EMBL" id="KAF7319659.1"/>
    </source>
</evidence>